<dbReference type="GO" id="GO:0000976">
    <property type="term" value="F:transcription cis-regulatory region binding"/>
    <property type="evidence" value="ECO:0007669"/>
    <property type="project" value="TreeGrafter"/>
</dbReference>
<keyword evidence="2" id="KW-0238">DNA-binding</keyword>
<dbReference type="SMART" id="SM00354">
    <property type="entry name" value="HTH_LACI"/>
    <property type="match status" value="1"/>
</dbReference>
<accession>A0A402BK68</accession>
<evidence type="ECO:0000256" key="2">
    <source>
        <dbReference type="ARBA" id="ARBA00023125"/>
    </source>
</evidence>
<dbReference type="Gene3D" id="1.10.260.40">
    <property type="entry name" value="lambda repressor-like DNA-binding domains"/>
    <property type="match status" value="1"/>
</dbReference>
<evidence type="ECO:0000256" key="1">
    <source>
        <dbReference type="ARBA" id="ARBA00023015"/>
    </source>
</evidence>
<protein>
    <submittedName>
        <fullName evidence="5">LacI family transcriptional regulator</fullName>
    </submittedName>
</protein>
<dbReference type="Gene3D" id="3.40.50.2300">
    <property type="match status" value="2"/>
</dbReference>
<gene>
    <name evidence="5" type="primary">lacI_5</name>
    <name evidence="5" type="ORF">KDA_72270</name>
</gene>
<dbReference type="InterPro" id="IPR000843">
    <property type="entry name" value="HTH_LacI"/>
</dbReference>
<dbReference type="PROSITE" id="PS50932">
    <property type="entry name" value="HTH_LACI_2"/>
    <property type="match status" value="1"/>
</dbReference>
<dbReference type="Pfam" id="PF00356">
    <property type="entry name" value="LacI"/>
    <property type="match status" value="1"/>
</dbReference>
<evidence type="ECO:0000256" key="3">
    <source>
        <dbReference type="ARBA" id="ARBA00023163"/>
    </source>
</evidence>
<dbReference type="PRINTS" id="PR00036">
    <property type="entry name" value="HTHLACI"/>
</dbReference>
<dbReference type="SUPFAM" id="SSF53822">
    <property type="entry name" value="Periplasmic binding protein-like I"/>
    <property type="match status" value="1"/>
</dbReference>
<keyword evidence="3" id="KW-0804">Transcription</keyword>
<dbReference type="Proteomes" id="UP000287171">
    <property type="component" value="Unassembled WGS sequence"/>
</dbReference>
<dbReference type="InterPro" id="IPR010982">
    <property type="entry name" value="Lambda_DNA-bd_dom_sf"/>
</dbReference>
<organism evidence="5 6">
    <name type="scientific">Dictyobacter alpinus</name>
    <dbReference type="NCBI Taxonomy" id="2014873"/>
    <lineage>
        <taxon>Bacteria</taxon>
        <taxon>Bacillati</taxon>
        <taxon>Chloroflexota</taxon>
        <taxon>Ktedonobacteria</taxon>
        <taxon>Ktedonobacterales</taxon>
        <taxon>Dictyobacteraceae</taxon>
        <taxon>Dictyobacter</taxon>
    </lineage>
</organism>
<keyword evidence="1" id="KW-0805">Transcription regulation</keyword>
<proteinExistence type="predicted"/>
<keyword evidence="6" id="KW-1185">Reference proteome</keyword>
<dbReference type="PANTHER" id="PTHR30146">
    <property type="entry name" value="LACI-RELATED TRANSCRIPTIONAL REPRESSOR"/>
    <property type="match status" value="1"/>
</dbReference>
<dbReference type="CDD" id="cd06267">
    <property type="entry name" value="PBP1_LacI_sugar_binding-like"/>
    <property type="match status" value="1"/>
</dbReference>
<dbReference type="PROSITE" id="PS00356">
    <property type="entry name" value="HTH_LACI_1"/>
    <property type="match status" value="1"/>
</dbReference>
<dbReference type="SUPFAM" id="SSF47413">
    <property type="entry name" value="lambda repressor-like DNA-binding domains"/>
    <property type="match status" value="1"/>
</dbReference>
<dbReference type="GO" id="GO:0003700">
    <property type="term" value="F:DNA-binding transcription factor activity"/>
    <property type="evidence" value="ECO:0007669"/>
    <property type="project" value="TreeGrafter"/>
</dbReference>
<evidence type="ECO:0000313" key="6">
    <source>
        <dbReference type="Proteomes" id="UP000287171"/>
    </source>
</evidence>
<dbReference type="OrthoDB" id="9785139at2"/>
<sequence length="348" mass="39116">MQKKLTINDIARMAQVSKATVSRVLNRHSSVDPVLRERVMDIVQQYNFVPNTIATELANGRTHLIGVLAPPLNWPAIPEILHGVSEHIEHTRYEIVLYSMNLERNHSDVLDRILAMRMVSGLLAILPGELADHLDTFFQQGLPLVMIDDQKEPTHIPWVGIDNFASAYEATSYLLQLGHRRIAHIMGPQHYYCVVQRLEGYRQALTDAGLQADPELLFQGEFEPASGRRCAETIFAQDQSAWPDAIFVGNDQMAYGVLEVAEAQKIQVPEAVSIIGFDDNLLSAHMRPPLTTIHQPFTEMGYQATQLLLSMIDPNYQPDNEQPTRIQLPTHLVTRVSSASTHPFSLKT</sequence>
<evidence type="ECO:0000313" key="5">
    <source>
        <dbReference type="EMBL" id="GCE31743.1"/>
    </source>
</evidence>
<comment type="caution">
    <text evidence="5">The sequence shown here is derived from an EMBL/GenBank/DDBJ whole genome shotgun (WGS) entry which is preliminary data.</text>
</comment>
<dbReference type="EMBL" id="BIFT01000002">
    <property type="protein sequence ID" value="GCE31743.1"/>
    <property type="molecule type" value="Genomic_DNA"/>
</dbReference>
<dbReference type="AlphaFoldDB" id="A0A402BK68"/>
<reference evidence="6" key="1">
    <citation type="submission" date="2018-12" db="EMBL/GenBank/DDBJ databases">
        <title>Tengunoibacter tsumagoiensis gen. nov., sp. nov., Dictyobacter kobayashii sp. nov., D. alpinus sp. nov., and D. joshuensis sp. nov. and description of Dictyobacteraceae fam. nov. within the order Ktedonobacterales isolated from Tengu-no-mugimeshi.</title>
        <authorList>
            <person name="Wang C.M."/>
            <person name="Zheng Y."/>
            <person name="Sakai Y."/>
            <person name="Toyoda A."/>
            <person name="Minakuchi Y."/>
            <person name="Abe K."/>
            <person name="Yokota A."/>
            <person name="Yabe S."/>
        </authorList>
    </citation>
    <scope>NUCLEOTIDE SEQUENCE [LARGE SCALE GENOMIC DNA]</scope>
    <source>
        <strain evidence="6">Uno16</strain>
    </source>
</reference>
<dbReference type="CDD" id="cd01392">
    <property type="entry name" value="HTH_LacI"/>
    <property type="match status" value="1"/>
</dbReference>
<evidence type="ECO:0000259" key="4">
    <source>
        <dbReference type="PROSITE" id="PS50932"/>
    </source>
</evidence>
<dbReference type="InterPro" id="IPR046335">
    <property type="entry name" value="LacI/GalR-like_sensor"/>
</dbReference>
<dbReference type="Pfam" id="PF13377">
    <property type="entry name" value="Peripla_BP_3"/>
    <property type="match status" value="1"/>
</dbReference>
<name>A0A402BK68_9CHLR</name>
<feature type="domain" description="HTH lacI-type" evidence="4">
    <location>
        <begin position="5"/>
        <end position="59"/>
    </location>
</feature>
<dbReference type="InterPro" id="IPR028082">
    <property type="entry name" value="Peripla_BP_I"/>
</dbReference>
<dbReference type="RefSeq" id="WP_126631676.1">
    <property type="nucleotide sequence ID" value="NZ_BIFT01000002.1"/>
</dbReference>
<dbReference type="PANTHER" id="PTHR30146:SF109">
    <property type="entry name" value="HTH-TYPE TRANSCRIPTIONAL REGULATOR GALS"/>
    <property type="match status" value="1"/>
</dbReference>